<feature type="transmembrane region" description="Helical" evidence="1">
    <location>
        <begin position="171"/>
        <end position="190"/>
    </location>
</feature>
<feature type="transmembrane region" description="Helical" evidence="1">
    <location>
        <begin position="293"/>
        <end position="310"/>
    </location>
</feature>
<gene>
    <name evidence="3" type="ORF">AJ81_03920</name>
</gene>
<dbReference type="InterPro" id="IPR029787">
    <property type="entry name" value="Nucleotide_cyclase"/>
</dbReference>
<dbReference type="CDD" id="cd01949">
    <property type="entry name" value="GGDEF"/>
    <property type="match status" value="1"/>
</dbReference>
<evidence type="ECO:0000259" key="2">
    <source>
        <dbReference type="PROSITE" id="PS50887"/>
    </source>
</evidence>
<dbReference type="InterPro" id="IPR050469">
    <property type="entry name" value="Diguanylate_Cyclase"/>
</dbReference>
<dbReference type="PaxDb" id="1123384-AJ81_03920"/>
<dbReference type="SMART" id="SM00267">
    <property type="entry name" value="GGDEF"/>
    <property type="match status" value="1"/>
</dbReference>
<accession>A0A0X1KQI5</accession>
<feature type="transmembrane region" description="Helical" evidence="1">
    <location>
        <begin position="202"/>
        <end position="224"/>
    </location>
</feature>
<dbReference type="GO" id="GO:0052621">
    <property type="term" value="F:diguanylate cyclase activity"/>
    <property type="evidence" value="ECO:0007669"/>
    <property type="project" value="TreeGrafter"/>
</dbReference>
<dbReference type="GO" id="GO:1902201">
    <property type="term" value="P:negative regulation of bacterial-type flagellum-dependent cell motility"/>
    <property type="evidence" value="ECO:0007669"/>
    <property type="project" value="TreeGrafter"/>
</dbReference>
<dbReference type="Gene3D" id="3.30.70.270">
    <property type="match status" value="1"/>
</dbReference>
<feature type="transmembrane region" description="Helical" evidence="1">
    <location>
        <begin position="236"/>
        <end position="256"/>
    </location>
</feature>
<evidence type="ECO:0000313" key="3">
    <source>
        <dbReference type="EMBL" id="AJC73491.1"/>
    </source>
</evidence>
<protein>
    <submittedName>
        <fullName evidence="3">Diguanylate cyclase</fullName>
    </submittedName>
</protein>
<dbReference type="SUPFAM" id="SSF55073">
    <property type="entry name" value="Nucleotide cyclase"/>
    <property type="match status" value="1"/>
</dbReference>
<dbReference type="NCBIfam" id="TIGR00254">
    <property type="entry name" value="GGDEF"/>
    <property type="match status" value="1"/>
</dbReference>
<feature type="transmembrane region" description="Helical" evidence="1">
    <location>
        <begin position="317"/>
        <end position="337"/>
    </location>
</feature>
<feature type="transmembrane region" description="Helical" evidence="1">
    <location>
        <begin position="263"/>
        <end position="281"/>
    </location>
</feature>
<dbReference type="PROSITE" id="PS50887">
    <property type="entry name" value="GGDEF"/>
    <property type="match status" value="1"/>
</dbReference>
<keyword evidence="1" id="KW-0812">Transmembrane</keyword>
<evidence type="ECO:0000256" key="1">
    <source>
        <dbReference type="SAM" id="Phobius"/>
    </source>
</evidence>
<dbReference type="KEGG" id="phy:AJ81_03920"/>
<sequence>MKQLELLKYYSKVLFLSTLAFLGLFLLFRWALNAHGVQLLSWQVLSDENRLFQAQNVTAPFYKLLRKPSTVILTTTVEKTSKPLYLYLPQVSGSFWAVYSNDHLIGSMGFRNDRTGHFWYKPFLLEVPANTESITIELSGIYELGLDIVPRLIEEKERFRFSVLNFLCDNFLNISMGLCVTLFLVLYLVSRSMPQNKRRSNRLFAISTLLAALWMLDLITLSSMYSVGGMLLLRKIFVTSAYFGFACLFTAVSLGFFEKLSRIDLAMIFLNLSAAIVLWFAPDNYTFKLTTSRFGLVLLLNAFHIGYKIFHSYSKILFGFSFFFVLTVAFDAFILLFNVKFKLLSNFGVVSLFFGFSYNLVLEYREMMVQATVSHMRSLVDPLTGAYNRGILVETAFNEKDCFVYLDLNSFKQINDTHGHEVGDKILVLLVNTIRAKIKQNDIVVRMGGDEFLVIVRDCDPVSVKKLFDEALVEFQNSHELKPTFSYGIKRFEGSYQQTLRAVDTEMYRMKAEFKRS</sequence>
<dbReference type="InterPro" id="IPR043128">
    <property type="entry name" value="Rev_trsase/Diguanyl_cyclase"/>
</dbReference>
<dbReference type="InterPro" id="IPR000160">
    <property type="entry name" value="GGDEF_dom"/>
</dbReference>
<feature type="domain" description="GGDEF" evidence="2">
    <location>
        <begin position="399"/>
        <end position="517"/>
    </location>
</feature>
<dbReference type="STRING" id="1123384.AJ81_03920"/>
<dbReference type="Pfam" id="PF00990">
    <property type="entry name" value="GGDEF"/>
    <property type="match status" value="1"/>
</dbReference>
<organism evidence="3 4">
    <name type="scientific">Pseudothermotoga hypogea DSM 11164 = NBRC 106472</name>
    <dbReference type="NCBI Taxonomy" id="1123384"/>
    <lineage>
        <taxon>Bacteria</taxon>
        <taxon>Thermotogati</taxon>
        <taxon>Thermotogota</taxon>
        <taxon>Thermotogae</taxon>
        <taxon>Thermotogales</taxon>
        <taxon>Thermotogaceae</taxon>
        <taxon>Pseudothermotoga</taxon>
    </lineage>
</organism>
<dbReference type="RefSeq" id="WP_038059875.1">
    <property type="nucleotide sequence ID" value="NC_022795.1"/>
</dbReference>
<keyword evidence="1" id="KW-1133">Transmembrane helix</keyword>
<proteinExistence type="predicted"/>
<reference evidence="3 4" key="1">
    <citation type="submission" date="2014-01" db="EMBL/GenBank/DDBJ databases">
        <title>Genome sequencing of Thermotog hypogea.</title>
        <authorList>
            <person name="Zhang X."/>
            <person name="Alvare G."/>
            <person name="Fristensky B."/>
            <person name="Chen L."/>
            <person name="Suen T."/>
            <person name="Chen Q."/>
            <person name="Ma K."/>
        </authorList>
    </citation>
    <scope>NUCLEOTIDE SEQUENCE [LARGE SCALE GENOMIC DNA]</scope>
    <source>
        <strain evidence="3 4">DSM 11164</strain>
    </source>
</reference>
<name>A0A0X1KQI5_9THEM</name>
<dbReference type="OrthoDB" id="39385at2"/>
<dbReference type="PANTHER" id="PTHR45138:SF9">
    <property type="entry name" value="DIGUANYLATE CYCLASE DGCM-RELATED"/>
    <property type="match status" value="1"/>
</dbReference>
<dbReference type="AlphaFoldDB" id="A0A0X1KQI5"/>
<evidence type="ECO:0000313" key="4">
    <source>
        <dbReference type="Proteomes" id="UP000077469"/>
    </source>
</evidence>
<dbReference type="GO" id="GO:0005886">
    <property type="term" value="C:plasma membrane"/>
    <property type="evidence" value="ECO:0007669"/>
    <property type="project" value="TreeGrafter"/>
</dbReference>
<dbReference type="Proteomes" id="UP000077469">
    <property type="component" value="Chromosome"/>
</dbReference>
<feature type="transmembrane region" description="Helical" evidence="1">
    <location>
        <begin position="343"/>
        <end position="362"/>
    </location>
</feature>
<dbReference type="PANTHER" id="PTHR45138">
    <property type="entry name" value="REGULATORY COMPONENTS OF SENSORY TRANSDUCTION SYSTEM"/>
    <property type="match status" value="1"/>
</dbReference>
<dbReference type="PATRIC" id="fig|1123384.7.peg.767"/>
<keyword evidence="4" id="KW-1185">Reference proteome</keyword>
<dbReference type="GO" id="GO:0043709">
    <property type="term" value="P:cell adhesion involved in single-species biofilm formation"/>
    <property type="evidence" value="ECO:0007669"/>
    <property type="project" value="TreeGrafter"/>
</dbReference>
<dbReference type="EMBL" id="CP007141">
    <property type="protein sequence ID" value="AJC73491.1"/>
    <property type="molecule type" value="Genomic_DNA"/>
</dbReference>
<keyword evidence="1" id="KW-0472">Membrane</keyword>